<feature type="transmembrane region" description="Helical" evidence="1">
    <location>
        <begin position="193"/>
        <end position="218"/>
    </location>
</feature>
<dbReference type="InterPro" id="IPR055968">
    <property type="entry name" value="DUF7546"/>
</dbReference>
<keyword evidence="1" id="KW-0812">Transmembrane</keyword>
<dbReference type="Proteomes" id="UP000186914">
    <property type="component" value="Unassembled WGS sequence"/>
</dbReference>
<dbReference type="AlphaFoldDB" id="A0A1N6WPD9"/>
<keyword evidence="3" id="KW-1185">Reference proteome</keyword>
<protein>
    <submittedName>
        <fullName evidence="2">Uncharacterized protein</fullName>
    </submittedName>
</protein>
<organism evidence="2 3">
    <name type="scientific">Haladaptatus litoreus</name>
    <dbReference type="NCBI Taxonomy" id="553468"/>
    <lineage>
        <taxon>Archaea</taxon>
        <taxon>Methanobacteriati</taxon>
        <taxon>Methanobacteriota</taxon>
        <taxon>Stenosarchaea group</taxon>
        <taxon>Halobacteria</taxon>
        <taxon>Halobacteriales</taxon>
        <taxon>Haladaptataceae</taxon>
        <taxon>Haladaptatus</taxon>
    </lineage>
</organism>
<accession>A0A1N6WPD9</accession>
<name>A0A1N6WPD9_9EURY</name>
<evidence type="ECO:0000313" key="3">
    <source>
        <dbReference type="Proteomes" id="UP000186914"/>
    </source>
</evidence>
<evidence type="ECO:0000313" key="2">
    <source>
        <dbReference type="EMBL" id="SIQ91905.1"/>
    </source>
</evidence>
<feature type="transmembrane region" description="Helical" evidence="1">
    <location>
        <begin position="165"/>
        <end position="187"/>
    </location>
</feature>
<feature type="transmembrane region" description="Helical" evidence="1">
    <location>
        <begin position="140"/>
        <end position="158"/>
    </location>
</feature>
<dbReference type="OrthoDB" id="308076at2157"/>
<evidence type="ECO:0000256" key="1">
    <source>
        <dbReference type="SAM" id="Phobius"/>
    </source>
</evidence>
<keyword evidence="1" id="KW-1133">Transmembrane helix</keyword>
<feature type="transmembrane region" description="Helical" evidence="1">
    <location>
        <begin position="49"/>
        <end position="66"/>
    </location>
</feature>
<gene>
    <name evidence="2" type="ORF">SAMN05421858_0815</name>
</gene>
<sequence>MSTISTRFARFRPSGETLLWGAVVLNAELFTLIFYFATSNHSSGELRYLLYPFIWINVALFAVWKTNPIARSDRDRTVGVAVAVGYFLILGYAGGLFGLSPSMPGMPATGFRIAWLPPGWGPALLYHGDLLRLSILPFKLVGYLALAYLVYATVLDAAGSAISGILGLFSCVSCTWPVVASLVTGIAGAGSGFAAMATSGSYDISTVVFVVTVVLLYWRPTIR</sequence>
<feature type="transmembrane region" description="Helical" evidence="1">
    <location>
        <begin position="17"/>
        <end position="37"/>
    </location>
</feature>
<reference evidence="3" key="1">
    <citation type="submission" date="2017-01" db="EMBL/GenBank/DDBJ databases">
        <authorList>
            <person name="Varghese N."/>
            <person name="Submissions S."/>
        </authorList>
    </citation>
    <scope>NUCLEOTIDE SEQUENCE [LARGE SCALE GENOMIC DNA]</scope>
    <source>
        <strain evidence="3">CGMCC 1.7737</strain>
    </source>
</reference>
<dbReference type="Pfam" id="PF24412">
    <property type="entry name" value="DUF7546"/>
    <property type="match status" value="1"/>
</dbReference>
<dbReference type="RefSeq" id="WP_076428151.1">
    <property type="nucleotide sequence ID" value="NZ_FTNO01000001.1"/>
</dbReference>
<dbReference type="EMBL" id="FTNO01000001">
    <property type="protein sequence ID" value="SIQ91905.1"/>
    <property type="molecule type" value="Genomic_DNA"/>
</dbReference>
<feature type="transmembrane region" description="Helical" evidence="1">
    <location>
        <begin position="78"/>
        <end position="99"/>
    </location>
</feature>
<proteinExistence type="predicted"/>
<keyword evidence="1" id="KW-0472">Membrane</keyword>